<protein>
    <submittedName>
        <fullName evidence="1">Uncharacterized protein</fullName>
    </submittedName>
</protein>
<organism evidence="1 2">
    <name type="scientific">Phormidium tenue NIES-30</name>
    <dbReference type="NCBI Taxonomy" id="549789"/>
    <lineage>
        <taxon>Bacteria</taxon>
        <taxon>Bacillati</taxon>
        <taxon>Cyanobacteriota</taxon>
        <taxon>Cyanophyceae</taxon>
        <taxon>Oscillatoriophycideae</taxon>
        <taxon>Oscillatoriales</taxon>
        <taxon>Oscillatoriaceae</taxon>
        <taxon>Phormidium</taxon>
    </lineage>
</organism>
<keyword evidence="2" id="KW-1185">Reference proteome</keyword>
<gene>
    <name evidence="1" type="ORF">NIES30_11915</name>
</gene>
<sequence length="64" mass="7106">MTATAQELLNTFDALPDTEQIAIALAILRRLANLDFPPLTDDDLALNAETLFLSLDEQEADHEH</sequence>
<proteinExistence type="predicted"/>
<dbReference type="EMBL" id="MRCG01000008">
    <property type="protein sequence ID" value="OKH47690.1"/>
    <property type="molecule type" value="Genomic_DNA"/>
</dbReference>
<dbReference type="Proteomes" id="UP000185557">
    <property type="component" value="Unassembled WGS sequence"/>
</dbReference>
<reference evidence="1 2" key="1">
    <citation type="submission" date="2016-11" db="EMBL/GenBank/DDBJ databases">
        <title>Draft Genome Sequences of Nine Cyanobacterial Strains from Diverse Habitats.</title>
        <authorList>
            <person name="Zhu T."/>
            <person name="Hou S."/>
            <person name="Lu X."/>
            <person name="Hess W.R."/>
        </authorList>
    </citation>
    <scope>NUCLEOTIDE SEQUENCE [LARGE SCALE GENOMIC DNA]</scope>
    <source>
        <strain evidence="1 2">NIES-30</strain>
    </source>
</reference>
<evidence type="ECO:0000313" key="1">
    <source>
        <dbReference type="EMBL" id="OKH47690.1"/>
    </source>
</evidence>
<dbReference type="RefSeq" id="WP_073608649.1">
    <property type="nucleotide sequence ID" value="NZ_MRCG01000008.1"/>
</dbReference>
<accession>A0A1U7J502</accession>
<comment type="caution">
    <text evidence="1">The sequence shown here is derived from an EMBL/GenBank/DDBJ whole genome shotgun (WGS) entry which is preliminary data.</text>
</comment>
<evidence type="ECO:0000313" key="2">
    <source>
        <dbReference type="Proteomes" id="UP000185557"/>
    </source>
</evidence>
<dbReference type="STRING" id="549789.NIES30_11915"/>
<dbReference type="OrthoDB" id="489619at2"/>
<dbReference type="AlphaFoldDB" id="A0A1U7J502"/>
<name>A0A1U7J502_9CYAN</name>